<dbReference type="Gene3D" id="2.50.20.10">
    <property type="entry name" value="Lipoprotein localisation LolA/LolB/LppX"/>
    <property type="match status" value="1"/>
</dbReference>
<reference evidence="3 4" key="1">
    <citation type="submission" date="2016-10" db="EMBL/GenBank/DDBJ databases">
        <authorList>
            <person name="de Groot N.N."/>
        </authorList>
    </citation>
    <scope>NUCLEOTIDE SEQUENCE [LARGE SCALE GENOMIC DNA]</scope>
    <source>
        <strain evidence="3 4">AB35.6</strain>
    </source>
</reference>
<dbReference type="EMBL" id="FNSD01000001">
    <property type="protein sequence ID" value="SEB87935.1"/>
    <property type="molecule type" value="Genomic_DNA"/>
</dbReference>
<dbReference type="InterPro" id="IPR029046">
    <property type="entry name" value="LolA/LolB/LppX"/>
</dbReference>
<proteinExistence type="predicted"/>
<evidence type="ECO:0000313" key="3">
    <source>
        <dbReference type="EMBL" id="SEB87935.1"/>
    </source>
</evidence>
<evidence type="ECO:0000256" key="1">
    <source>
        <dbReference type="ARBA" id="ARBA00022729"/>
    </source>
</evidence>
<dbReference type="SUPFAM" id="SSF89392">
    <property type="entry name" value="Prokaryotic lipoproteins and lipoprotein localization factors"/>
    <property type="match status" value="1"/>
</dbReference>
<keyword evidence="1 2" id="KW-0732">Signal</keyword>
<name>A0A1H4MZL5_9BACT</name>
<dbReference type="Proteomes" id="UP000182409">
    <property type="component" value="Unassembled WGS sequence"/>
</dbReference>
<dbReference type="OrthoDB" id="118204at2"/>
<evidence type="ECO:0000313" key="4">
    <source>
        <dbReference type="Proteomes" id="UP000182409"/>
    </source>
</evidence>
<dbReference type="PROSITE" id="PS51257">
    <property type="entry name" value="PROKAR_LIPOPROTEIN"/>
    <property type="match status" value="1"/>
</dbReference>
<gene>
    <name evidence="3" type="ORF">SAMN05443244_2077</name>
</gene>
<dbReference type="RefSeq" id="WP_074653821.1">
    <property type="nucleotide sequence ID" value="NZ_FNSD01000001.1"/>
</dbReference>
<accession>A0A1H4MZL5</accession>
<feature type="chain" id="PRO_5010198148" evidence="2">
    <location>
        <begin position="23"/>
        <end position="299"/>
    </location>
</feature>
<feature type="signal peptide" evidence="2">
    <location>
        <begin position="1"/>
        <end position="22"/>
    </location>
</feature>
<keyword evidence="3" id="KW-0449">Lipoprotein</keyword>
<protein>
    <submittedName>
        <fullName evidence="3">Outer membrane lipoprotein-sorting protein</fullName>
    </submittedName>
</protein>
<evidence type="ECO:0000256" key="2">
    <source>
        <dbReference type="SAM" id="SignalP"/>
    </source>
</evidence>
<dbReference type="AlphaFoldDB" id="A0A1H4MZL5"/>
<sequence length="299" mass="33290">MEKTLKHRAKAFVLLCLLPALGGCLRTTRSVMQTHPPAKVLSSSLDEIVKSTTERFDHIQTLKASVEMTASTGGGKEGKVVTYTSFTGYILMRKPGDFHFIGLAPAIRTKMVDMVTDGKTFTLAIPPISQATIGSNDSPGTSTNALKNLRPQFFTDSLLIRSAKPDEMVSLVSDDRIYQPDPTKKYVVDEPEYDLGIYRSVANSTELKTQRVIHIGRATLLPYQQDVYDEKGQLVTVVNYDDYKLFGENTFASKITIRRPIDGLTLRVTITQLALNSQLDDEQFEAPHIPSTYKVERLP</sequence>
<organism evidence="3 4">
    <name type="scientific">Terriglobus roseus</name>
    <dbReference type="NCBI Taxonomy" id="392734"/>
    <lineage>
        <taxon>Bacteria</taxon>
        <taxon>Pseudomonadati</taxon>
        <taxon>Acidobacteriota</taxon>
        <taxon>Terriglobia</taxon>
        <taxon>Terriglobales</taxon>
        <taxon>Acidobacteriaceae</taxon>
        <taxon>Terriglobus</taxon>
    </lineage>
</organism>